<dbReference type="InParanoid" id="A0A671XRJ5"/>
<gene>
    <name evidence="3" type="primary">c20h10orf88</name>
</gene>
<feature type="region of interest" description="Disordered" evidence="2">
    <location>
        <begin position="227"/>
        <end position="287"/>
    </location>
</feature>
<evidence type="ECO:0000256" key="1">
    <source>
        <dbReference type="SAM" id="Coils"/>
    </source>
</evidence>
<reference evidence="3" key="1">
    <citation type="submission" date="2021-04" db="EMBL/GenBank/DDBJ databases">
        <authorList>
            <consortium name="Wellcome Sanger Institute Data Sharing"/>
        </authorList>
    </citation>
    <scope>NUCLEOTIDE SEQUENCE [LARGE SCALE GENOMIC DNA]</scope>
</reference>
<name>A0A671XRJ5_SPAAU</name>
<feature type="compositionally biased region" description="Polar residues" evidence="2">
    <location>
        <begin position="251"/>
        <end position="283"/>
    </location>
</feature>
<dbReference type="InterPro" id="IPR028043">
    <property type="entry name" value="PAAT-like"/>
</dbReference>
<sequence>MVDIAVKSGAAWVCQAEGHHLADVLSPVHIADMDDHEEELKNRVSPVLLEQTEEGSPCVLMLQCSPCSPSAISRLLVISEARTMEVYSQTGEYCGTVRGEREDGVQTDSSDRGPFYKKQLILEQPSSACEVKLLSLAGRSSVLVCRVIVGLQQLQACPARGPGIDMQQVQCLVEEMGTSLSPGAQNLMEMVQFQQKNQTSSLGGFLPLLMGSGAFSALAQGANMSPAAVSSQPADSRPPVGSIRPADESLPAQNGAMSNGSTSSSPDGPVSGVNTANITNTKGRATASHAQLAEMMSHFMKGQGRNQVIGSDPELLPMLQNLCGQVTKLRLDDAAAMAEKEKEMRNGTWELDSVMERRLEEMEKRLMEHVDRRLDALEQKLEKALLSALPQLALNQGAMSSSAGAAASTGPMDQTAPTPAMH</sequence>
<protein>
    <submittedName>
        <fullName evidence="3">Si:rp71-19m20.1</fullName>
    </submittedName>
</protein>
<feature type="coiled-coil region" evidence="1">
    <location>
        <begin position="359"/>
        <end position="387"/>
    </location>
</feature>
<evidence type="ECO:0000313" key="4">
    <source>
        <dbReference type="Proteomes" id="UP000472265"/>
    </source>
</evidence>
<keyword evidence="1" id="KW-0175">Coiled coil</keyword>
<dbReference type="Pfam" id="PF14958">
    <property type="entry name" value="PAAT-like"/>
    <property type="match status" value="1"/>
</dbReference>
<keyword evidence="4" id="KW-1185">Reference proteome</keyword>
<dbReference type="RefSeq" id="XP_030255554.1">
    <property type="nucleotide sequence ID" value="XM_030399694.1"/>
</dbReference>
<proteinExistence type="predicted"/>
<feature type="region of interest" description="Disordered" evidence="2">
    <location>
        <begin position="402"/>
        <end position="422"/>
    </location>
</feature>
<dbReference type="CTD" id="137380656"/>
<feature type="compositionally biased region" description="Polar residues" evidence="2">
    <location>
        <begin position="411"/>
        <end position="422"/>
    </location>
</feature>
<organism evidence="3 4">
    <name type="scientific">Sparus aurata</name>
    <name type="common">Gilthead sea bream</name>
    <dbReference type="NCBI Taxonomy" id="8175"/>
    <lineage>
        <taxon>Eukaryota</taxon>
        <taxon>Metazoa</taxon>
        <taxon>Chordata</taxon>
        <taxon>Craniata</taxon>
        <taxon>Vertebrata</taxon>
        <taxon>Euteleostomi</taxon>
        <taxon>Actinopterygii</taxon>
        <taxon>Neopterygii</taxon>
        <taxon>Teleostei</taxon>
        <taxon>Neoteleostei</taxon>
        <taxon>Acanthomorphata</taxon>
        <taxon>Eupercaria</taxon>
        <taxon>Spariformes</taxon>
        <taxon>Sparidae</taxon>
        <taxon>Sparus</taxon>
    </lineage>
</organism>
<dbReference type="PANTHER" id="PTHR14787:SF1">
    <property type="entry name" value="ATPASE PAAT"/>
    <property type="match status" value="1"/>
</dbReference>
<dbReference type="GeneID" id="115570902"/>
<dbReference type="OMA" id="PMLQNVC"/>
<dbReference type="Ensembl" id="ENSSAUT00010056379.1">
    <property type="protein sequence ID" value="ENSSAUP00010053655.1"/>
    <property type="gene ID" value="ENSSAUG00010022175.1"/>
</dbReference>
<dbReference type="PANTHER" id="PTHR14787">
    <property type="entry name" value="C10ORF188 FAMILY MEMBER"/>
    <property type="match status" value="1"/>
</dbReference>
<dbReference type="Proteomes" id="UP000472265">
    <property type="component" value="Chromosome 20"/>
</dbReference>
<evidence type="ECO:0000256" key="2">
    <source>
        <dbReference type="SAM" id="MobiDB-lite"/>
    </source>
</evidence>
<dbReference type="AlphaFoldDB" id="A0A671XRJ5"/>
<accession>A0A671XRJ5</accession>
<reference evidence="3" key="3">
    <citation type="submission" date="2025-09" db="UniProtKB">
        <authorList>
            <consortium name="Ensembl"/>
        </authorList>
    </citation>
    <scope>IDENTIFICATION</scope>
</reference>
<evidence type="ECO:0000313" key="3">
    <source>
        <dbReference type="Ensembl" id="ENSSAUP00010053655.1"/>
    </source>
</evidence>
<dbReference type="GeneTree" id="ENSGT00390000017384"/>
<reference evidence="3" key="2">
    <citation type="submission" date="2025-08" db="UniProtKB">
        <authorList>
            <consortium name="Ensembl"/>
        </authorList>
    </citation>
    <scope>IDENTIFICATION</scope>
</reference>
<dbReference type="OrthoDB" id="5981473at2759"/>